<protein>
    <submittedName>
        <fullName evidence="1">Uncharacterized protein</fullName>
    </submittedName>
</protein>
<organism evidence="1 2">
    <name type="scientific">Bacillus cereus (strain G9842)</name>
    <dbReference type="NCBI Taxonomy" id="405531"/>
    <lineage>
        <taxon>Bacteria</taxon>
        <taxon>Bacillati</taxon>
        <taxon>Bacillota</taxon>
        <taxon>Bacilli</taxon>
        <taxon>Bacillales</taxon>
        <taxon>Bacillaceae</taxon>
        <taxon>Bacillus</taxon>
        <taxon>Bacillus cereus group</taxon>
    </lineage>
</organism>
<evidence type="ECO:0000313" key="2">
    <source>
        <dbReference type="Proteomes" id="UP000006744"/>
    </source>
</evidence>
<reference evidence="1 2" key="1">
    <citation type="submission" date="2008-10" db="EMBL/GenBank/DDBJ databases">
        <title>Genome sequence of Bacillus cereus G9842.</title>
        <authorList>
            <person name="Dodson R.J."/>
            <person name="Durkin A.S."/>
            <person name="Rosovitz M.J."/>
            <person name="Rasko D.A."/>
            <person name="Hoffmaster A."/>
            <person name="Ravel J."/>
            <person name="Sutton G."/>
        </authorList>
    </citation>
    <scope>NUCLEOTIDE SEQUENCE [LARGE SCALE GENOMIC DNA]</scope>
    <source>
        <strain evidence="1 2">G9842</strain>
        <plasmid evidence="1 2">pG9842_209</plasmid>
    </source>
</reference>
<proteinExistence type="predicted"/>
<name>B7IZE4_BACC2</name>
<dbReference type="HOGENOM" id="CLU_135458_0_0_9"/>
<dbReference type="AlphaFoldDB" id="B7IZE4"/>
<dbReference type="KEGG" id="bcg:BCG9842_0121"/>
<dbReference type="EMBL" id="CP001187">
    <property type="protein sequence ID" value="ACK98599.1"/>
    <property type="molecule type" value="Genomic_DNA"/>
</dbReference>
<accession>B7IZE4</accession>
<sequence>MKSISFEGFTTLNRFIQHQKIIEFKYTKIKFILIIVIDFKKLERGINNMTEYLLMVQKNQYREGDHLAFYIYSPADETFNGLHCNYYIEKHFERRMWGEDDKTGSYTKILDTTETDYKIYYSIEIDSPSDITALAENIVQEHPGNYTDQRNRFISLLTERNIITRQL</sequence>
<keyword evidence="1" id="KW-0614">Plasmid</keyword>
<dbReference type="Proteomes" id="UP000006744">
    <property type="component" value="Plasmid pG9842_209"/>
</dbReference>
<geneLocation type="plasmid" evidence="1 2">
    <name>pG9842_209</name>
</geneLocation>
<gene>
    <name evidence="1" type="ordered locus">BCG9842_0121</name>
</gene>
<evidence type="ECO:0000313" key="1">
    <source>
        <dbReference type="EMBL" id="ACK98599.1"/>
    </source>
</evidence>